<feature type="region of interest" description="Disordered" evidence="8">
    <location>
        <begin position="1"/>
        <end position="38"/>
    </location>
</feature>
<dbReference type="PANTHER" id="PTHR10012">
    <property type="entry name" value="SERINE/THREONINE-PROTEIN PHOSPHATASE 2A REGULATORY SUBUNIT B"/>
    <property type="match status" value="1"/>
</dbReference>
<dbReference type="GO" id="GO:0005737">
    <property type="term" value="C:cytoplasm"/>
    <property type="evidence" value="ECO:0007669"/>
    <property type="project" value="UniProtKB-SubCell"/>
</dbReference>
<feature type="compositionally biased region" description="Polar residues" evidence="8">
    <location>
        <begin position="525"/>
        <end position="548"/>
    </location>
</feature>
<evidence type="ECO:0000256" key="2">
    <source>
        <dbReference type="ARBA" id="ARBA00004496"/>
    </source>
</evidence>
<evidence type="ECO:0000256" key="1">
    <source>
        <dbReference type="ARBA" id="ARBA00000971"/>
    </source>
</evidence>
<dbReference type="GO" id="GO:0007052">
    <property type="term" value="P:mitotic spindle organization"/>
    <property type="evidence" value="ECO:0007669"/>
    <property type="project" value="TreeGrafter"/>
</dbReference>
<comment type="function">
    <text evidence="7">PPIases accelerate the folding of proteins. It catalyzes the cis-trans isomerization of proline imidic peptide bonds in oligopeptides.</text>
</comment>
<dbReference type="KEGG" id="sgra:EX895_000326"/>
<evidence type="ECO:0000256" key="4">
    <source>
        <dbReference type="ARBA" id="ARBA00022490"/>
    </source>
</evidence>
<feature type="compositionally biased region" description="Low complexity" evidence="8">
    <location>
        <begin position="469"/>
        <end position="481"/>
    </location>
</feature>
<dbReference type="PANTHER" id="PTHR10012:SF0">
    <property type="entry name" value="SERINE_THREONINE-PROTEIN PHOSPHATASE 2A ACTIVATOR"/>
    <property type="match status" value="1"/>
</dbReference>
<evidence type="ECO:0000313" key="10">
    <source>
        <dbReference type="Proteomes" id="UP000306050"/>
    </source>
</evidence>
<evidence type="ECO:0000313" key="9">
    <source>
        <dbReference type="EMBL" id="TKY90328.1"/>
    </source>
</evidence>
<dbReference type="RefSeq" id="XP_029742313.1">
    <property type="nucleotide sequence ID" value="XM_029880927.1"/>
</dbReference>
<gene>
    <name evidence="9" type="ORF">EX895_000326</name>
</gene>
<evidence type="ECO:0000256" key="3">
    <source>
        <dbReference type="ARBA" id="ARBA00011019"/>
    </source>
</evidence>
<comment type="similarity">
    <text evidence="3 7">Belongs to the PTPA-type PPIase family.</text>
</comment>
<evidence type="ECO:0000256" key="7">
    <source>
        <dbReference type="RuleBase" id="RU361210"/>
    </source>
</evidence>
<dbReference type="SUPFAM" id="SSF140984">
    <property type="entry name" value="PTPA-like"/>
    <property type="match status" value="2"/>
</dbReference>
<dbReference type="InterPro" id="IPR037218">
    <property type="entry name" value="PTPA_sf"/>
</dbReference>
<comment type="subcellular location">
    <subcellularLocation>
        <location evidence="2 7">Cytoplasm</location>
    </subcellularLocation>
</comment>
<feature type="region of interest" description="Disordered" evidence="8">
    <location>
        <begin position="466"/>
        <end position="548"/>
    </location>
</feature>
<reference evidence="9 10" key="1">
    <citation type="submission" date="2019-05" db="EMBL/GenBank/DDBJ databases">
        <title>Sporisorium graminicola CBS 10092 draft sequencing and annotation.</title>
        <authorList>
            <person name="Solano-Gonzalez S."/>
            <person name="Caddick M.X."/>
            <person name="Darby A."/>
        </authorList>
    </citation>
    <scope>NUCLEOTIDE SEQUENCE [LARGE SCALE GENOMIC DNA]</scope>
    <source>
        <strain evidence="9 10">CBS 10092</strain>
    </source>
</reference>
<proteinExistence type="inferred from homology"/>
<name>A0A4U7L369_9BASI</name>
<feature type="compositionally biased region" description="Low complexity" evidence="8">
    <location>
        <begin position="11"/>
        <end position="33"/>
    </location>
</feature>
<dbReference type="Proteomes" id="UP000306050">
    <property type="component" value="Chromosome SGRAM_1"/>
</dbReference>
<keyword evidence="10" id="KW-1185">Reference proteome</keyword>
<keyword evidence="6 7" id="KW-0413">Isomerase</keyword>
<evidence type="ECO:0000256" key="6">
    <source>
        <dbReference type="ARBA" id="ARBA00023235"/>
    </source>
</evidence>
<comment type="caution">
    <text evidence="9">The sequence shown here is derived from an EMBL/GenBank/DDBJ whole genome shotgun (WGS) entry which is preliminary data.</text>
</comment>
<dbReference type="InterPro" id="IPR004327">
    <property type="entry name" value="Phstyr_phstse_ac"/>
</dbReference>
<dbReference type="CDD" id="cd04087">
    <property type="entry name" value="PTPA"/>
    <property type="match status" value="1"/>
</dbReference>
<dbReference type="Pfam" id="PF03095">
    <property type="entry name" value="PTPA"/>
    <property type="match status" value="1"/>
</dbReference>
<dbReference type="OrthoDB" id="16120at2759"/>
<keyword evidence="4 7" id="KW-0963">Cytoplasm</keyword>
<protein>
    <recommendedName>
        <fullName evidence="7">Serine/threonine-protein phosphatase 2A activator</fullName>
        <ecNumber evidence="7">5.2.1.8</ecNumber>
    </recommendedName>
    <alternativeName>
        <fullName evidence="7">Phosphotyrosyl phosphatase activator</fullName>
    </alternativeName>
</protein>
<dbReference type="InterPro" id="IPR043170">
    <property type="entry name" value="PTPA_C_lid"/>
</dbReference>
<dbReference type="EMBL" id="SRRM01000002">
    <property type="protein sequence ID" value="TKY90328.1"/>
    <property type="molecule type" value="Genomic_DNA"/>
</dbReference>
<keyword evidence="5 7" id="KW-0697">Rotamase</keyword>
<organism evidence="9 10">
    <name type="scientific">Sporisorium graminicola</name>
    <dbReference type="NCBI Taxonomy" id="280036"/>
    <lineage>
        <taxon>Eukaryota</taxon>
        <taxon>Fungi</taxon>
        <taxon>Dikarya</taxon>
        <taxon>Basidiomycota</taxon>
        <taxon>Ustilaginomycotina</taxon>
        <taxon>Ustilaginomycetes</taxon>
        <taxon>Ustilaginales</taxon>
        <taxon>Ustilaginaceae</taxon>
        <taxon>Sporisorium</taxon>
    </lineage>
</organism>
<dbReference type="GO" id="GO:0008160">
    <property type="term" value="F:protein tyrosine phosphatase activator activity"/>
    <property type="evidence" value="ECO:0007669"/>
    <property type="project" value="TreeGrafter"/>
</dbReference>
<dbReference type="GeneID" id="40723221"/>
<accession>A0A4U7L369</accession>
<dbReference type="GO" id="GO:0000159">
    <property type="term" value="C:protein phosphatase type 2A complex"/>
    <property type="evidence" value="ECO:0007669"/>
    <property type="project" value="TreeGrafter"/>
</dbReference>
<evidence type="ECO:0000256" key="5">
    <source>
        <dbReference type="ARBA" id="ARBA00023110"/>
    </source>
</evidence>
<dbReference type="Gene3D" id="1.20.120.1150">
    <property type="match status" value="1"/>
</dbReference>
<dbReference type="GO" id="GO:0003755">
    <property type="term" value="F:peptidyl-prolyl cis-trans isomerase activity"/>
    <property type="evidence" value="ECO:0007669"/>
    <property type="project" value="UniProtKB-KW"/>
</dbReference>
<feature type="compositionally biased region" description="Polar residues" evidence="8">
    <location>
        <begin position="499"/>
        <end position="514"/>
    </location>
</feature>
<comment type="catalytic activity">
    <reaction evidence="1 7">
        <text>[protein]-peptidylproline (omega=180) = [protein]-peptidylproline (omega=0)</text>
        <dbReference type="Rhea" id="RHEA:16237"/>
        <dbReference type="Rhea" id="RHEA-COMP:10747"/>
        <dbReference type="Rhea" id="RHEA-COMP:10748"/>
        <dbReference type="ChEBI" id="CHEBI:83833"/>
        <dbReference type="ChEBI" id="CHEBI:83834"/>
        <dbReference type="EC" id="5.2.1.8"/>
    </reaction>
</comment>
<dbReference type="EC" id="5.2.1.8" evidence="7"/>
<dbReference type="AlphaFoldDB" id="A0A4U7L369"/>
<sequence length="548" mass="58579">MPMITPALRRTQPTTPSSSMAASSSSTATLAAQPLPPLPRIPLDSATVSRIAEPVKKIASEEDVERWKQSEAYSTYLLFLQRVCEASVGKPTSLPTRLTDNDDEASPVSKLIKLLYDLDSWTDDIEPQSKPQRFGNLAFRDWGARLAERIDQLHADLLPQRLHPFVTELRAYLLDAFGSFTRIDYGSGHELAFFAWVCMLYRLGFFGNTEEDKGEMLADEKVEADIGLRIFPLYLLVVWRLQDRYGLEPAGSHGVWGLDDFQFLPYVLGAAQLRTQSALRPSQIVAASSHTSILKDQLTATDPATLISLPLTLPRSLLITSSAPTDGSGSAIDTGDTGERAVVTPNLYLTSLLRIQVLKRGPFHEHSPLLHDIATTVPNWVKVHMGMLKMYTAECMGKKVVVQHFPFGGVGFVWDDTRPVVAASASTGIPGAGAGGGAGRTGVGMALGGMQGNMGSMGVPTARVTRMPGAAGSASGSASGSNVATGRLGHALGLGPRPGQTSRPAVTGASQAPSTMVPPLRMPAPTTTQTSAPNTANLSDQPHQNQSS</sequence>
<evidence type="ECO:0000256" key="8">
    <source>
        <dbReference type="SAM" id="MobiDB-lite"/>
    </source>
</evidence>
<dbReference type="GO" id="GO:0005634">
    <property type="term" value="C:nucleus"/>
    <property type="evidence" value="ECO:0007669"/>
    <property type="project" value="TreeGrafter"/>
</dbReference>